<dbReference type="EMBL" id="AKHW03006231">
    <property type="protein sequence ID" value="KYO22438.1"/>
    <property type="molecule type" value="Genomic_DNA"/>
</dbReference>
<evidence type="ECO:0000313" key="2">
    <source>
        <dbReference type="Proteomes" id="UP000050525"/>
    </source>
</evidence>
<sequence>MQKHWHIAKPCMLYTGLQPLVQPALKGFPHNHTSAGISDFFSISAVLAIDQMASFAFVGVATPGALL</sequence>
<proteinExistence type="predicted"/>
<reference evidence="1 2" key="1">
    <citation type="journal article" date="2012" name="Genome Biol.">
        <title>Sequencing three crocodilian genomes to illuminate the evolution of archosaurs and amniotes.</title>
        <authorList>
            <person name="St John J.A."/>
            <person name="Braun E.L."/>
            <person name="Isberg S.R."/>
            <person name="Miles L.G."/>
            <person name="Chong A.Y."/>
            <person name="Gongora J."/>
            <person name="Dalzell P."/>
            <person name="Moran C."/>
            <person name="Bed'hom B."/>
            <person name="Abzhanov A."/>
            <person name="Burgess S.C."/>
            <person name="Cooksey A.M."/>
            <person name="Castoe T.A."/>
            <person name="Crawford N.G."/>
            <person name="Densmore L.D."/>
            <person name="Drew J.C."/>
            <person name="Edwards S.V."/>
            <person name="Faircloth B.C."/>
            <person name="Fujita M.K."/>
            <person name="Greenwold M.J."/>
            <person name="Hoffmann F.G."/>
            <person name="Howard J.M."/>
            <person name="Iguchi T."/>
            <person name="Janes D.E."/>
            <person name="Khan S.Y."/>
            <person name="Kohno S."/>
            <person name="de Koning A.J."/>
            <person name="Lance S.L."/>
            <person name="McCarthy F.M."/>
            <person name="McCormack J.E."/>
            <person name="Merchant M.E."/>
            <person name="Peterson D.G."/>
            <person name="Pollock D.D."/>
            <person name="Pourmand N."/>
            <person name="Raney B.J."/>
            <person name="Roessler K.A."/>
            <person name="Sanford J.R."/>
            <person name="Sawyer R.H."/>
            <person name="Schmidt C.J."/>
            <person name="Triplett E.W."/>
            <person name="Tuberville T.D."/>
            <person name="Venegas-Anaya M."/>
            <person name="Howard J.T."/>
            <person name="Jarvis E.D."/>
            <person name="Guillette L.J.Jr."/>
            <person name="Glenn T.C."/>
            <person name="Green R.E."/>
            <person name="Ray D.A."/>
        </authorList>
    </citation>
    <scope>NUCLEOTIDE SEQUENCE [LARGE SCALE GENOMIC DNA]</scope>
    <source>
        <strain evidence="1">KSC_2009_1</strain>
    </source>
</reference>
<organism evidence="1 2">
    <name type="scientific">Alligator mississippiensis</name>
    <name type="common">American alligator</name>
    <dbReference type="NCBI Taxonomy" id="8496"/>
    <lineage>
        <taxon>Eukaryota</taxon>
        <taxon>Metazoa</taxon>
        <taxon>Chordata</taxon>
        <taxon>Craniata</taxon>
        <taxon>Vertebrata</taxon>
        <taxon>Euteleostomi</taxon>
        <taxon>Archelosauria</taxon>
        <taxon>Archosauria</taxon>
        <taxon>Crocodylia</taxon>
        <taxon>Alligatoridae</taxon>
        <taxon>Alligatorinae</taxon>
        <taxon>Alligator</taxon>
    </lineage>
</organism>
<comment type="caution">
    <text evidence="1">The sequence shown here is derived from an EMBL/GenBank/DDBJ whole genome shotgun (WGS) entry which is preliminary data.</text>
</comment>
<accession>A0A151MD32</accession>
<keyword evidence="2" id="KW-1185">Reference proteome</keyword>
<name>A0A151MD32_ALLMI</name>
<dbReference type="AlphaFoldDB" id="A0A151MD32"/>
<gene>
    <name evidence="1" type="ORF">Y1Q_0003015</name>
</gene>
<protein>
    <submittedName>
        <fullName evidence="1">Uncharacterized protein</fullName>
    </submittedName>
</protein>
<evidence type="ECO:0000313" key="1">
    <source>
        <dbReference type="EMBL" id="KYO22438.1"/>
    </source>
</evidence>
<dbReference type="Proteomes" id="UP000050525">
    <property type="component" value="Unassembled WGS sequence"/>
</dbReference>